<gene>
    <name evidence="2" type="ORF">CVO76_06310</name>
</gene>
<sequence>MPVVPVVPVVAPVLALGGGAALLMAERIGFISEAAEQVSTLLWLGGWVVIVWALLLLGAQLVTLGVQLHAHRSVSRWDACSVGATTLLLGVVIASHPLWGTGSGVGG</sequence>
<evidence type="ECO:0000256" key="1">
    <source>
        <dbReference type="SAM" id="Phobius"/>
    </source>
</evidence>
<accession>A0A2L0UDK9</accession>
<organism evidence="2 3">
    <name type="scientific">Arthrobacter agilis</name>
    <dbReference type="NCBI Taxonomy" id="37921"/>
    <lineage>
        <taxon>Bacteria</taxon>
        <taxon>Bacillati</taxon>
        <taxon>Actinomycetota</taxon>
        <taxon>Actinomycetes</taxon>
        <taxon>Micrococcales</taxon>
        <taxon>Micrococcaceae</taxon>
        <taxon>Arthrobacter</taxon>
    </lineage>
</organism>
<name>A0A2L0UDK9_9MICC</name>
<dbReference type="Proteomes" id="UP000239187">
    <property type="component" value="Chromosome"/>
</dbReference>
<evidence type="ECO:0000313" key="2">
    <source>
        <dbReference type="EMBL" id="AUZ87292.1"/>
    </source>
</evidence>
<protein>
    <submittedName>
        <fullName evidence="2">Uncharacterized protein</fullName>
    </submittedName>
</protein>
<keyword evidence="1" id="KW-0812">Transmembrane</keyword>
<evidence type="ECO:0000313" key="3">
    <source>
        <dbReference type="Proteomes" id="UP000239187"/>
    </source>
</evidence>
<reference evidence="2 3" key="1">
    <citation type="submission" date="2017-11" db="EMBL/GenBank/DDBJ databases">
        <title>Draft genome of Arthrobacter agilis strain UMCV2, a plant growth-promoting rhizobacterium and biocontrol capacity of phytopathogenic fungi.</title>
        <authorList>
            <person name="Martinez-Camara R."/>
            <person name="Santoyo G."/>
            <person name="Moreno-Hagelsieb G."/>
            <person name="Valencia-Cantero E."/>
        </authorList>
    </citation>
    <scope>NUCLEOTIDE SEQUENCE [LARGE SCALE GENOMIC DNA]</scope>
    <source>
        <strain evidence="2 3">UMCV2</strain>
    </source>
</reference>
<keyword evidence="1" id="KW-0472">Membrane</keyword>
<dbReference type="EMBL" id="CP024915">
    <property type="protein sequence ID" value="AUZ87292.1"/>
    <property type="molecule type" value="Genomic_DNA"/>
</dbReference>
<feature type="transmembrane region" description="Helical" evidence="1">
    <location>
        <begin position="41"/>
        <end position="65"/>
    </location>
</feature>
<proteinExistence type="predicted"/>
<keyword evidence="1" id="KW-1133">Transmembrane helix</keyword>
<feature type="transmembrane region" description="Helical" evidence="1">
    <location>
        <begin position="77"/>
        <end position="99"/>
    </location>
</feature>
<dbReference type="AlphaFoldDB" id="A0A2L0UDK9"/>